<organism evidence="1 2">
    <name type="scientific">Hydrogeniiclostridium mannosilyticum</name>
    <dbReference type="NCBI Taxonomy" id="2764322"/>
    <lineage>
        <taxon>Bacteria</taxon>
        <taxon>Bacillati</taxon>
        <taxon>Bacillota</taxon>
        <taxon>Clostridia</taxon>
        <taxon>Eubacteriales</taxon>
        <taxon>Acutalibacteraceae</taxon>
        <taxon>Hydrogeniiclostridium</taxon>
    </lineage>
</organism>
<dbReference type="EMBL" id="QLYR01000006">
    <property type="protein sequence ID" value="RAQ28290.1"/>
    <property type="molecule type" value="Genomic_DNA"/>
</dbReference>
<evidence type="ECO:0000313" key="1">
    <source>
        <dbReference type="EMBL" id="RAQ28290.1"/>
    </source>
</evidence>
<protein>
    <submittedName>
        <fullName evidence="1">Uncharacterized protein</fullName>
    </submittedName>
</protein>
<proteinExistence type="predicted"/>
<evidence type="ECO:0000313" key="2">
    <source>
        <dbReference type="Proteomes" id="UP000249377"/>
    </source>
</evidence>
<reference evidence="1 2" key="1">
    <citation type="submission" date="2018-06" db="EMBL/GenBank/DDBJ databases">
        <title>Noncontiguous genome sequence of Ruminococcaceae bacterium ASD2818.</title>
        <authorList>
            <person name="Chaplin A.V."/>
            <person name="Sokolova S.R."/>
            <person name="Kochetkova T.O."/>
            <person name="Goltsov A.Y."/>
            <person name="Trofimov D.Y."/>
            <person name="Efimov B.A."/>
        </authorList>
    </citation>
    <scope>NUCLEOTIDE SEQUENCE [LARGE SCALE GENOMIC DNA]</scope>
    <source>
        <strain evidence="1 2">ASD2818</strain>
    </source>
</reference>
<accession>A0A328UF77</accession>
<dbReference type="Proteomes" id="UP000249377">
    <property type="component" value="Unassembled WGS sequence"/>
</dbReference>
<comment type="caution">
    <text evidence="1">The sequence shown here is derived from an EMBL/GenBank/DDBJ whole genome shotgun (WGS) entry which is preliminary data.</text>
</comment>
<sequence>MQPKYEPSPTPVPNEEAPRGPRCFRCLLSETDHTLYETVRAYIDSLSPELRVPDALYRERLAACTSCKNLINGLCGLCGCFVEARAAKTGSRCPAAAPRW</sequence>
<dbReference type="Pfam" id="PF19668">
    <property type="entry name" value="DUF6171"/>
    <property type="match status" value="1"/>
</dbReference>
<dbReference type="RefSeq" id="WP_112333002.1">
    <property type="nucleotide sequence ID" value="NZ_QLYR01000006.1"/>
</dbReference>
<gene>
    <name evidence="1" type="ORF">DPQ25_09820</name>
</gene>
<name>A0A328UF77_9FIRM</name>
<dbReference type="AlphaFoldDB" id="A0A328UF77"/>
<dbReference type="InterPro" id="IPR046169">
    <property type="entry name" value="DUF6171"/>
</dbReference>
<keyword evidence="2" id="KW-1185">Reference proteome</keyword>